<dbReference type="GO" id="GO:0019856">
    <property type="term" value="P:pyrimidine nucleobase biosynthetic process"/>
    <property type="evidence" value="ECO:0007669"/>
    <property type="project" value="TreeGrafter"/>
</dbReference>
<protein>
    <recommendedName>
        <fullName evidence="5">Orotate phosphoribosyltransferase</fullName>
    </recommendedName>
</protein>
<comment type="pathway">
    <text evidence="1">Pyrimidine metabolism; UMP biosynthesis via de novo pathway.</text>
</comment>
<feature type="non-terminal residue" evidence="3">
    <location>
        <position position="1"/>
    </location>
</feature>
<evidence type="ECO:0000256" key="2">
    <source>
        <dbReference type="ARBA" id="ARBA00022975"/>
    </source>
</evidence>
<dbReference type="Proteomes" id="UP000229247">
    <property type="component" value="Unassembled WGS sequence"/>
</dbReference>
<accession>A0A2M7D663</accession>
<sequence>PSGQVFFHDDLELLKLMAKYGFIRQSDQPFELKSGILSHVYVYGREDVTDNPELEWLIGRKIAKLIIETSEPLDNQPCLIGIPSAGTALAQAAAMVSFREQIMPNGYFICHRVMKEAFMKEALKKHGAHPKWVNGEPRPNLHTYWTVDNVVTDGATKIETNERLRASGYPVETIPSFILVDRQQGGVKRMEQAGFKRIVVAFYLLDLAFAMGEIKNWPKSVVRLVEEEIKAHQFL</sequence>
<dbReference type="AlphaFoldDB" id="A0A2M7D663"/>
<evidence type="ECO:0000313" key="4">
    <source>
        <dbReference type="Proteomes" id="UP000229247"/>
    </source>
</evidence>
<dbReference type="EMBL" id="PEUE01000041">
    <property type="protein sequence ID" value="PIV38500.1"/>
    <property type="molecule type" value="Genomic_DNA"/>
</dbReference>
<dbReference type="GO" id="GO:0004588">
    <property type="term" value="F:orotate phosphoribosyltransferase activity"/>
    <property type="evidence" value="ECO:0007669"/>
    <property type="project" value="TreeGrafter"/>
</dbReference>
<proteinExistence type="predicted"/>
<evidence type="ECO:0008006" key="5">
    <source>
        <dbReference type="Google" id="ProtNLM"/>
    </source>
</evidence>
<evidence type="ECO:0000313" key="3">
    <source>
        <dbReference type="EMBL" id="PIV38500.1"/>
    </source>
</evidence>
<organism evidence="3 4">
    <name type="scientific">Candidatus Portnoybacteria bacterium CG02_land_8_20_14_3_00_45_8</name>
    <dbReference type="NCBI Taxonomy" id="1974807"/>
    <lineage>
        <taxon>Bacteria</taxon>
        <taxon>Candidatus Portnoyibacteriota</taxon>
    </lineage>
</organism>
<keyword evidence="2" id="KW-0665">Pyrimidine biosynthesis</keyword>
<name>A0A2M7D663_9BACT</name>
<evidence type="ECO:0000256" key="1">
    <source>
        <dbReference type="ARBA" id="ARBA00004725"/>
    </source>
</evidence>
<reference evidence="4" key="1">
    <citation type="submission" date="2017-09" db="EMBL/GenBank/DDBJ databases">
        <title>Depth-based differentiation of microbial function through sediment-hosted aquifers and enrichment of novel symbionts in the deep terrestrial subsurface.</title>
        <authorList>
            <person name="Probst A.J."/>
            <person name="Ladd B."/>
            <person name="Jarett J.K."/>
            <person name="Geller-Mcgrath D.E."/>
            <person name="Sieber C.M.K."/>
            <person name="Emerson J.B."/>
            <person name="Anantharaman K."/>
            <person name="Thomas B.C."/>
            <person name="Malmstrom R."/>
            <person name="Stieglmeier M."/>
            <person name="Klingl A."/>
            <person name="Woyke T."/>
            <person name="Ryan C.M."/>
            <person name="Banfield J.F."/>
        </authorList>
    </citation>
    <scope>NUCLEOTIDE SEQUENCE [LARGE SCALE GENOMIC DNA]</scope>
</reference>
<dbReference type="InterPro" id="IPR029057">
    <property type="entry name" value="PRTase-like"/>
</dbReference>
<dbReference type="Gene3D" id="3.40.50.2020">
    <property type="match status" value="1"/>
</dbReference>
<gene>
    <name evidence="3" type="ORF">COS30_01720</name>
</gene>
<dbReference type="PANTHER" id="PTHR19278:SF9">
    <property type="entry name" value="URIDINE 5'-MONOPHOSPHATE SYNTHASE"/>
    <property type="match status" value="1"/>
</dbReference>
<dbReference type="SUPFAM" id="SSF53271">
    <property type="entry name" value="PRTase-like"/>
    <property type="match status" value="1"/>
</dbReference>
<dbReference type="GO" id="GO:0006222">
    <property type="term" value="P:UMP biosynthetic process"/>
    <property type="evidence" value="ECO:0007669"/>
    <property type="project" value="TreeGrafter"/>
</dbReference>
<dbReference type="PANTHER" id="PTHR19278">
    <property type="entry name" value="OROTATE PHOSPHORIBOSYLTRANSFERASE"/>
    <property type="match status" value="1"/>
</dbReference>
<comment type="caution">
    <text evidence="3">The sequence shown here is derived from an EMBL/GenBank/DDBJ whole genome shotgun (WGS) entry which is preliminary data.</text>
</comment>